<evidence type="ECO:0000313" key="1">
    <source>
        <dbReference type="EMBL" id="MFD2731247.1"/>
    </source>
</evidence>
<keyword evidence="2" id="KW-1185">Reference proteome</keyword>
<evidence type="ECO:0000313" key="2">
    <source>
        <dbReference type="Proteomes" id="UP001597546"/>
    </source>
</evidence>
<sequence length="224" mass="26812">MNFLSHYYFDRSNTNAYEVLGIVMPDLIKNVNKNWNIHPEKNEILFNSKPIQKSILKGWRRHLEVDKLFHNSDFFRTHQHQIKILIRESIVGSPVKPFFLGHISLELILDSLLITEDIVNPNKFYQYLDEINVNEISTFLTLNKIDNQELFLKFFETFKKEKYLFSYALTDKITYALKRICLRIWDQPFTPEQEILLTECLINYKNSLRENFIIIFDQIDAELN</sequence>
<reference evidence="2" key="1">
    <citation type="journal article" date="2019" name="Int. J. Syst. Evol. Microbiol.">
        <title>The Global Catalogue of Microorganisms (GCM) 10K type strain sequencing project: providing services to taxonomists for standard genome sequencing and annotation.</title>
        <authorList>
            <consortium name="The Broad Institute Genomics Platform"/>
            <consortium name="The Broad Institute Genome Sequencing Center for Infectious Disease"/>
            <person name="Wu L."/>
            <person name="Ma J."/>
        </authorList>
    </citation>
    <scope>NUCLEOTIDE SEQUENCE [LARGE SCALE GENOMIC DNA]</scope>
    <source>
        <strain evidence="2">KCTC 42456</strain>
    </source>
</reference>
<dbReference type="RefSeq" id="WP_379041097.1">
    <property type="nucleotide sequence ID" value="NZ_JBHSKW010000007.1"/>
</dbReference>
<name>A0ABW5TPR2_9SPHI</name>
<dbReference type="EMBL" id="JBHULV010000017">
    <property type="protein sequence ID" value="MFD2731247.1"/>
    <property type="molecule type" value="Genomic_DNA"/>
</dbReference>
<dbReference type="Proteomes" id="UP001597546">
    <property type="component" value="Unassembled WGS sequence"/>
</dbReference>
<evidence type="ECO:0008006" key="3">
    <source>
        <dbReference type="Google" id="ProtNLM"/>
    </source>
</evidence>
<comment type="caution">
    <text evidence="1">The sequence shown here is derived from an EMBL/GenBank/DDBJ whole genome shotgun (WGS) entry which is preliminary data.</text>
</comment>
<proteinExistence type="predicted"/>
<accession>A0ABW5TPR2</accession>
<organism evidence="1 2">
    <name type="scientific">Pedobacter alpinus</name>
    <dbReference type="NCBI Taxonomy" id="1590643"/>
    <lineage>
        <taxon>Bacteria</taxon>
        <taxon>Pseudomonadati</taxon>
        <taxon>Bacteroidota</taxon>
        <taxon>Sphingobacteriia</taxon>
        <taxon>Sphingobacteriales</taxon>
        <taxon>Sphingobacteriaceae</taxon>
        <taxon>Pedobacter</taxon>
    </lineage>
</organism>
<gene>
    <name evidence="1" type="ORF">ACFSSE_05970</name>
</gene>
<protein>
    <recommendedName>
        <fullName evidence="3">Acyl carrier protein phosphodiesterase</fullName>
    </recommendedName>
</protein>